<feature type="domain" description="Auxiliary Activity family 9 catalytic" evidence="17">
    <location>
        <begin position="17"/>
        <end position="217"/>
    </location>
</feature>
<dbReference type="Gene3D" id="2.70.50.70">
    <property type="match status" value="1"/>
</dbReference>
<keyword evidence="3" id="KW-0964">Secreted</keyword>
<evidence type="ECO:0000313" key="18">
    <source>
        <dbReference type="EMBL" id="KEZ42111.1"/>
    </source>
</evidence>
<keyword evidence="6" id="KW-0136">Cellulose degradation</keyword>
<dbReference type="EC" id="1.14.99.56" evidence="15"/>
<dbReference type="GO" id="GO:0004497">
    <property type="term" value="F:monooxygenase activity"/>
    <property type="evidence" value="ECO:0007669"/>
    <property type="project" value="UniProtKB-KW"/>
</dbReference>
<dbReference type="GO" id="GO:0046872">
    <property type="term" value="F:metal ion binding"/>
    <property type="evidence" value="ECO:0007669"/>
    <property type="project" value="UniProtKB-KW"/>
</dbReference>
<comment type="catalytic activity">
    <reaction evidence="14">
        <text>[(1-&gt;4)-beta-D-glucosyl]n+m + reduced acceptor + O2 = 4-dehydro-beta-D-glucosyl-[(1-&gt;4)-beta-D-glucosyl]n-1 + [(1-&gt;4)-beta-D-glucosyl]m + acceptor + H2O.</text>
        <dbReference type="EC" id="1.14.99.56"/>
    </reaction>
</comment>
<keyword evidence="10" id="KW-1015">Disulfide bond</keyword>
<keyword evidence="11" id="KW-0119">Carbohydrate metabolism</keyword>
<evidence type="ECO:0000256" key="16">
    <source>
        <dbReference type="SAM" id="SignalP"/>
    </source>
</evidence>
<protein>
    <recommendedName>
        <fullName evidence="15">lytic cellulose monooxygenase (C4-dehydrogenating)</fullName>
        <ecNumber evidence="15">1.14.99.56</ecNumber>
    </recommendedName>
</protein>
<keyword evidence="5 16" id="KW-0732">Signal</keyword>
<keyword evidence="12" id="KW-0624">Polysaccharide degradation</keyword>
<dbReference type="PANTHER" id="PTHR33353:SF10">
    <property type="entry name" value="ENDO-BETA-1,4-GLUCANASE D"/>
    <property type="match status" value="1"/>
</dbReference>
<dbReference type="HOGENOM" id="CLU_031730_4_2_1"/>
<comment type="cofactor">
    <cofactor evidence="1">
        <name>Cu(2+)</name>
        <dbReference type="ChEBI" id="CHEBI:29036"/>
    </cofactor>
</comment>
<evidence type="ECO:0000256" key="11">
    <source>
        <dbReference type="ARBA" id="ARBA00023277"/>
    </source>
</evidence>
<evidence type="ECO:0000256" key="13">
    <source>
        <dbReference type="ARBA" id="ARBA00044502"/>
    </source>
</evidence>
<keyword evidence="9" id="KW-0503">Monooxygenase</keyword>
<evidence type="ECO:0000256" key="6">
    <source>
        <dbReference type="ARBA" id="ARBA00023001"/>
    </source>
</evidence>
<feature type="chain" id="PRO_5001775309" description="lytic cellulose monooxygenase (C4-dehydrogenating)" evidence="16">
    <location>
        <begin position="17"/>
        <end position="234"/>
    </location>
</feature>
<dbReference type="GeneID" id="27725424"/>
<evidence type="ECO:0000256" key="7">
    <source>
        <dbReference type="ARBA" id="ARBA00023002"/>
    </source>
</evidence>
<dbReference type="PANTHER" id="PTHR33353">
    <property type="entry name" value="PUTATIVE (AFU_ORTHOLOGUE AFUA_1G12560)-RELATED"/>
    <property type="match status" value="1"/>
</dbReference>
<evidence type="ECO:0000256" key="8">
    <source>
        <dbReference type="ARBA" id="ARBA00023008"/>
    </source>
</evidence>
<sequence>MRYLISTLLLVVAVQAHYKFPRLIVNGRPETADWLSVRRTKVQNSRDNGAVSDVNSPDFRCFGGSPGTATTTVVAGDTLGFVASSGIMHFGPCQFYMARVPEDANINTWEADGDVWFKVGSISAVEGNGPLGGDEKAWPAYRKTEVSFTVPTSLPSGKYLVRVESIALHLAQNPGGAQFYISCGQVEVTGGGDGTPGPLVAFPGAYKANDPGLLWPYSPPRTSYTAPGPPVWEA</sequence>
<keyword evidence="4" id="KW-0479">Metal-binding</keyword>
<evidence type="ECO:0000256" key="12">
    <source>
        <dbReference type="ARBA" id="ARBA00023326"/>
    </source>
</evidence>
<evidence type="ECO:0000256" key="1">
    <source>
        <dbReference type="ARBA" id="ARBA00001973"/>
    </source>
</evidence>
<evidence type="ECO:0000256" key="10">
    <source>
        <dbReference type="ARBA" id="ARBA00023157"/>
    </source>
</evidence>
<keyword evidence="7" id="KW-0560">Oxidoreductase</keyword>
<evidence type="ECO:0000259" key="17">
    <source>
        <dbReference type="Pfam" id="PF03443"/>
    </source>
</evidence>
<keyword evidence="19" id="KW-1185">Reference proteome</keyword>
<evidence type="ECO:0000313" key="19">
    <source>
        <dbReference type="Proteomes" id="UP000028545"/>
    </source>
</evidence>
<evidence type="ECO:0000256" key="4">
    <source>
        <dbReference type="ARBA" id="ARBA00022723"/>
    </source>
</evidence>
<dbReference type="AlphaFoldDB" id="A0A084G449"/>
<evidence type="ECO:0000256" key="3">
    <source>
        <dbReference type="ARBA" id="ARBA00022525"/>
    </source>
</evidence>
<dbReference type="InterPro" id="IPR049892">
    <property type="entry name" value="AA9"/>
</dbReference>
<dbReference type="Pfam" id="PF03443">
    <property type="entry name" value="AA9"/>
    <property type="match status" value="1"/>
</dbReference>
<comment type="similarity">
    <text evidence="13">Belongs to the polysaccharide monooxygenase AA9 family.</text>
</comment>
<name>A0A084G449_PSEDA</name>
<dbReference type="OrthoDB" id="5271017at2759"/>
<comment type="subcellular location">
    <subcellularLocation>
        <location evidence="2">Secreted</location>
    </subcellularLocation>
</comment>
<evidence type="ECO:0000256" key="14">
    <source>
        <dbReference type="ARBA" id="ARBA00045077"/>
    </source>
</evidence>
<dbReference type="VEuPathDB" id="FungiDB:SAPIO_CDS6352"/>
<reference evidence="18 19" key="1">
    <citation type="journal article" date="2014" name="Genome Announc.">
        <title>Draft genome sequence of the pathogenic fungus Scedosporium apiospermum.</title>
        <authorList>
            <person name="Vandeputte P."/>
            <person name="Ghamrawi S."/>
            <person name="Rechenmann M."/>
            <person name="Iltis A."/>
            <person name="Giraud S."/>
            <person name="Fleury M."/>
            <person name="Thornton C."/>
            <person name="Delhaes L."/>
            <person name="Meyer W."/>
            <person name="Papon N."/>
            <person name="Bouchara J.P."/>
        </authorList>
    </citation>
    <scope>NUCLEOTIDE SEQUENCE [LARGE SCALE GENOMIC DNA]</scope>
    <source>
        <strain evidence="18 19">IHEM 14462</strain>
    </source>
</reference>
<evidence type="ECO:0000256" key="15">
    <source>
        <dbReference type="ARBA" id="ARBA00047174"/>
    </source>
</evidence>
<dbReference type="CDD" id="cd21175">
    <property type="entry name" value="LPMO_AA9"/>
    <property type="match status" value="1"/>
</dbReference>
<proteinExistence type="inferred from homology"/>
<keyword evidence="18" id="KW-0378">Hydrolase</keyword>
<dbReference type="KEGG" id="sapo:SAPIO_CDS6352"/>
<evidence type="ECO:0000256" key="2">
    <source>
        <dbReference type="ARBA" id="ARBA00004613"/>
    </source>
</evidence>
<dbReference type="EMBL" id="JOWA01000102">
    <property type="protein sequence ID" value="KEZ42111.1"/>
    <property type="molecule type" value="Genomic_DNA"/>
</dbReference>
<evidence type="ECO:0000256" key="5">
    <source>
        <dbReference type="ARBA" id="ARBA00022729"/>
    </source>
</evidence>
<dbReference type="GO" id="GO:0030245">
    <property type="term" value="P:cellulose catabolic process"/>
    <property type="evidence" value="ECO:0007669"/>
    <property type="project" value="UniProtKB-KW"/>
</dbReference>
<dbReference type="Proteomes" id="UP000028545">
    <property type="component" value="Unassembled WGS sequence"/>
</dbReference>
<comment type="caution">
    <text evidence="18">The sequence shown here is derived from an EMBL/GenBank/DDBJ whole genome shotgun (WGS) entry which is preliminary data.</text>
</comment>
<accession>A0A084G449</accession>
<evidence type="ECO:0000256" key="9">
    <source>
        <dbReference type="ARBA" id="ARBA00023033"/>
    </source>
</evidence>
<keyword evidence="8" id="KW-0186">Copper</keyword>
<dbReference type="GO" id="GO:0005576">
    <property type="term" value="C:extracellular region"/>
    <property type="evidence" value="ECO:0007669"/>
    <property type="project" value="UniProtKB-SubCell"/>
</dbReference>
<dbReference type="OMA" id="GTIYHPG"/>
<feature type="signal peptide" evidence="16">
    <location>
        <begin position="1"/>
        <end position="16"/>
    </location>
</feature>
<organism evidence="18 19">
    <name type="scientific">Pseudallescheria apiosperma</name>
    <name type="common">Scedosporium apiospermum</name>
    <dbReference type="NCBI Taxonomy" id="563466"/>
    <lineage>
        <taxon>Eukaryota</taxon>
        <taxon>Fungi</taxon>
        <taxon>Dikarya</taxon>
        <taxon>Ascomycota</taxon>
        <taxon>Pezizomycotina</taxon>
        <taxon>Sordariomycetes</taxon>
        <taxon>Hypocreomycetidae</taxon>
        <taxon>Microascales</taxon>
        <taxon>Microascaceae</taxon>
        <taxon>Scedosporium</taxon>
    </lineage>
</organism>
<dbReference type="InterPro" id="IPR005103">
    <property type="entry name" value="AA9_LPMO"/>
</dbReference>
<dbReference type="RefSeq" id="XP_016641910.1">
    <property type="nucleotide sequence ID" value="XM_016788476.1"/>
</dbReference>
<dbReference type="GO" id="GO:0016787">
    <property type="term" value="F:hydrolase activity"/>
    <property type="evidence" value="ECO:0007669"/>
    <property type="project" value="UniProtKB-KW"/>
</dbReference>
<gene>
    <name evidence="18" type="ORF">SAPIO_CDS6352</name>
</gene>